<keyword evidence="3" id="KW-1185">Reference proteome</keyword>
<organism evidence="2 3">
    <name type="scientific">Tepidiforma thermophila (strain KCTC 52669 / CGMCC 1.13589 / G233)</name>
    <dbReference type="NCBI Taxonomy" id="2761530"/>
    <lineage>
        <taxon>Bacteria</taxon>
        <taxon>Bacillati</taxon>
        <taxon>Chloroflexota</taxon>
        <taxon>Tepidiformia</taxon>
        <taxon>Tepidiformales</taxon>
        <taxon>Tepidiformaceae</taxon>
        <taxon>Tepidiforma</taxon>
    </lineage>
</organism>
<dbReference type="AlphaFoldDB" id="A0A2A9HI14"/>
<dbReference type="Proteomes" id="UP000223071">
    <property type="component" value="Unassembled WGS sequence"/>
</dbReference>
<protein>
    <submittedName>
        <fullName evidence="2">Zinc dependent phospholipase C</fullName>
    </submittedName>
</protein>
<gene>
    <name evidence="2" type="ORF">A9A59_2042</name>
</gene>
<dbReference type="Pfam" id="PF00882">
    <property type="entry name" value="Zn_dep_PLPC"/>
    <property type="match status" value="1"/>
</dbReference>
<comment type="caution">
    <text evidence="2">The sequence shown here is derived from an EMBL/GenBank/DDBJ whole genome shotgun (WGS) entry which is preliminary data.</text>
</comment>
<dbReference type="EMBL" id="PDJQ01000001">
    <property type="protein sequence ID" value="PFG74801.1"/>
    <property type="molecule type" value="Genomic_DNA"/>
</dbReference>
<name>A0A2A9HI14_TEPT2</name>
<feature type="domain" description="Phospholipase C/D" evidence="1">
    <location>
        <begin position="7"/>
        <end position="98"/>
    </location>
</feature>
<evidence type="ECO:0000313" key="3">
    <source>
        <dbReference type="Proteomes" id="UP000223071"/>
    </source>
</evidence>
<accession>A0A2A9HI14</accession>
<dbReference type="RefSeq" id="WP_098504156.1">
    <property type="nucleotide sequence ID" value="NZ_PDJQ01000001.1"/>
</dbReference>
<reference evidence="2 3" key="1">
    <citation type="submission" date="2017-09" db="EMBL/GenBank/DDBJ databases">
        <title>Sequencing the genomes of two abundant thermophiles in Great Basin hot springs: Thermocrinis jamiesonii and novel Chloroflexi Thermoflexus hugenholtzii.</title>
        <authorList>
            <person name="Hedlund B."/>
        </authorList>
    </citation>
    <scope>NUCLEOTIDE SEQUENCE [LARGE SCALE GENOMIC DNA]</scope>
    <source>
        <strain evidence="2 3">G233</strain>
    </source>
</reference>
<sequence>MPPITLHMVIARQVALDLCHPDVPADSGAYLLGATSPDIRVITRQDRYSTHFFDLNEHNHQDSVATFLATYGKLAAPEHLNPPTRAWAAGYISHLVLDEQYITGVYRPYFLRHDHLGGAMRANIMDRLLQFDLDRRYGSDPELKASICSALACTVADIETGFIDTDTLERWRQVSRDVAARNLDWDRARAMIANHLRFAGLEEEETLDAFLDSLPELLDETIAHVTDAEVEAFVQRATATARAAVERYLGCA</sequence>
<evidence type="ECO:0000313" key="2">
    <source>
        <dbReference type="EMBL" id="PFG74801.1"/>
    </source>
</evidence>
<proteinExistence type="predicted"/>
<dbReference type="InterPro" id="IPR029002">
    <property type="entry name" value="PLPC/GPLD1"/>
</dbReference>
<evidence type="ECO:0000259" key="1">
    <source>
        <dbReference type="Pfam" id="PF00882"/>
    </source>
</evidence>